<accession>A0A0F8ZJ19</accession>
<reference evidence="1" key="1">
    <citation type="journal article" date="2015" name="Nature">
        <title>Complex archaea that bridge the gap between prokaryotes and eukaryotes.</title>
        <authorList>
            <person name="Spang A."/>
            <person name="Saw J.H."/>
            <person name="Jorgensen S.L."/>
            <person name="Zaremba-Niedzwiedzka K."/>
            <person name="Martijn J."/>
            <person name="Lind A.E."/>
            <person name="van Eijk R."/>
            <person name="Schleper C."/>
            <person name="Guy L."/>
            <person name="Ettema T.J."/>
        </authorList>
    </citation>
    <scope>NUCLEOTIDE SEQUENCE</scope>
</reference>
<organism evidence="1">
    <name type="scientific">marine sediment metagenome</name>
    <dbReference type="NCBI Taxonomy" id="412755"/>
    <lineage>
        <taxon>unclassified sequences</taxon>
        <taxon>metagenomes</taxon>
        <taxon>ecological metagenomes</taxon>
    </lineage>
</organism>
<proteinExistence type="predicted"/>
<sequence>MPEREYDPTLQSPSERRSLLSQGLLRLRRLFVQVANITTLRTDTITERTPAAGVTIDGVLLKDSEVTTDAINEKTSEAGVTIDGLLIKDNFIEHEEIPTPANPALNFLRLFARANGSDIQLIALSSQGVECVICTLDDTGAPHTNTLTLNWIE</sequence>
<comment type="caution">
    <text evidence="1">The sequence shown here is derived from an EMBL/GenBank/DDBJ whole genome shotgun (WGS) entry which is preliminary data.</text>
</comment>
<gene>
    <name evidence="1" type="ORF">LCGC14_3029380</name>
</gene>
<dbReference type="EMBL" id="LAZR01063218">
    <property type="protein sequence ID" value="KKK59936.1"/>
    <property type="molecule type" value="Genomic_DNA"/>
</dbReference>
<protein>
    <submittedName>
        <fullName evidence="1">Uncharacterized protein</fullName>
    </submittedName>
</protein>
<evidence type="ECO:0000313" key="1">
    <source>
        <dbReference type="EMBL" id="KKK59936.1"/>
    </source>
</evidence>
<dbReference type="AlphaFoldDB" id="A0A0F8ZJ19"/>
<name>A0A0F8ZJ19_9ZZZZ</name>